<dbReference type="GO" id="GO:0005886">
    <property type="term" value="C:plasma membrane"/>
    <property type="evidence" value="ECO:0007669"/>
    <property type="project" value="TreeGrafter"/>
</dbReference>
<organism evidence="9 10">
    <name type="scientific">Salinomyces thailandicus</name>
    <dbReference type="NCBI Taxonomy" id="706561"/>
    <lineage>
        <taxon>Eukaryota</taxon>
        <taxon>Fungi</taxon>
        <taxon>Dikarya</taxon>
        <taxon>Ascomycota</taxon>
        <taxon>Pezizomycotina</taxon>
        <taxon>Dothideomycetes</taxon>
        <taxon>Dothideomycetidae</taxon>
        <taxon>Mycosphaerellales</taxon>
        <taxon>Teratosphaeriaceae</taxon>
        <taxon>Salinomyces</taxon>
    </lineage>
</organism>
<feature type="compositionally biased region" description="Polar residues" evidence="6">
    <location>
        <begin position="276"/>
        <end position="287"/>
    </location>
</feature>
<evidence type="ECO:0000256" key="2">
    <source>
        <dbReference type="ARBA" id="ARBA00007467"/>
    </source>
</evidence>
<evidence type="ECO:0000256" key="7">
    <source>
        <dbReference type="SAM" id="Phobius"/>
    </source>
</evidence>
<dbReference type="AlphaFoldDB" id="A0A4U0TM13"/>
<evidence type="ECO:0000256" key="4">
    <source>
        <dbReference type="ARBA" id="ARBA00022989"/>
    </source>
</evidence>
<keyword evidence="3 7" id="KW-0812">Transmembrane</keyword>
<feature type="transmembrane region" description="Helical" evidence="7">
    <location>
        <begin position="190"/>
        <end position="212"/>
    </location>
</feature>
<dbReference type="Pfam" id="PF07690">
    <property type="entry name" value="MFS_1"/>
    <property type="match status" value="1"/>
</dbReference>
<dbReference type="OrthoDB" id="5215911at2759"/>
<accession>A0A4U0TM13</accession>
<feature type="transmembrane region" description="Helical" evidence="7">
    <location>
        <begin position="471"/>
        <end position="494"/>
    </location>
</feature>
<dbReference type="PANTHER" id="PTHR23502:SF30">
    <property type="entry name" value="TRANSPORTER, PUTATIVE (AFU_ORTHOLOGUE AFUA_8G04702)-RELATED"/>
    <property type="match status" value="1"/>
</dbReference>
<dbReference type="InterPro" id="IPR036259">
    <property type="entry name" value="MFS_trans_sf"/>
</dbReference>
<feature type="transmembrane region" description="Helical" evidence="7">
    <location>
        <begin position="108"/>
        <end position="125"/>
    </location>
</feature>
<dbReference type="EMBL" id="NAJL01000066">
    <property type="protein sequence ID" value="TKA22766.1"/>
    <property type="molecule type" value="Genomic_DNA"/>
</dbReference>
<keyword evidence="5 7" id="KW-0472">Membrane</keyword>
<dbReference type="GO" id="GO:0005773">
    <property type="term" value="C:vacuole"/>
    <property type="evidence" value="ECO:0007669"/>
    <property type="project" value="UniProtKB-ARBA"/>
</dbReference>
<feature type="transmembrane region" description="Helical" evidence="7">
    <location>
        <begin position="437"/>
        <end position="459"/>
    </location>
</feature>
<feature type="transmembrane region" description="Helical" evidence="7">
    <location>
        <begin position="70"/>
        <end position="88"/>
    </location>
</feature>
<evidence type="ECO:0000256" key="5">
    <source>
        <dbReference type="ARBA" id="ARBA00023136"/>
    </source>
</evidence>
<dbReference type="PRINTS" id="PR01315">
    <property type="entry name" value="BATTENIN"/>
</dbReference>
<sequence>MGLFTQDEKDQHPALPVPGTVHLVDLEGTMTAKHAKGARRDIVLVPAPSLDPDDPLNWSPARKALSTTCMGVYTLMVGIASAAIYSVLEPIAEDTGLTLGDLNAGTGYMFLAFGWGCLCWQPLALQYGKRPVYLLSILATLAIQVWAPYTKSNGQWVANKVLQGFFGAPIESLCEISVTDIYFQHERGTYIGLYALLLAGSNYFAPIIAGFIAEGQGWQWVLYWCAIFCAMGFVFLFFFMEETNYSRSVIIGHENEPDIATSAPEPTADVEKTQKTVQSSEAVSASPSREAPRKQKSYLDKLKLWRTADLHKSNHLSGMAARPLIFLTFPVIAYAGFSYGSNLVWFNVLNGTASLILGGAPYDFPAWAVGLSYVSPLVGVVIGSMYTGYLGDRIVLAIARRNKGVLEPEHRLWLFAPSLLLIPFGLILWGVGAAHAVQWFGCVFAMGVIAFTNTVGIQLSVSYCIDSYKDLCGEAMVTVILVRNTMSFAIGYGITPWVNHMGLQNAFITAAFAGMAQCATFFIFVKYGKGMRRSSAPRYAKYVEKMASSGLVH</sequence>
<dbReference type="Gene3D" id="1.20.1250.20">
    <property type="entry name" value="MFS general substrate transporter like domains"/>
    <property type="match status" value="1"/>
</dbReference>
<feature type="transmembrane region" description="Helical" evidence="7">
    <location>
        <begin position="506"/>
        <end position="525"/>
    </location>
</feature>
<reference evidence="9 10" key="1">
    <citation type="submission" date="2017-03" db="EMBL/GenBank/DDBJ databases">
        <title>Genomes of endolithic fungi from Antarctica.</title>
        <authorList>
            <person name="Coleine C."/>
            <person name="Masonjones S."/>
            <person name="Stajich J.E."/>
        </authorList>
    </citation>
    <scope>NUCLEOTIDE SEQUENCE [LARGE SCALE GENOMIC DNA]</scope>
    <source>
        <strain evidence="9 10">CCFEE 6315</strain>
    </source>
</reference>
<feature type="region of interest" description="Disordered" evidence="6">
    <location>
        <begin position="276"/>
        <end position="295"/>
    </location>
</feature>
<comment type="caution">
    <text evidence="9">The sequence shown here is derived from an EMBL/GenBank/DDBJ whole genome shotgun (WGS) entry which is preliminary data.</text>
</comment>
<dbReference type="SUPFAM" id="SSF103473">
    <property type="entry name" value="MFS general substrate transporter"/>
    <property type="match status" value="1"/>
</dbReference>
<dbReference type="InterPro" id="IPR003492">
    <property type="entry name" value="Battenin_disease_Cln3"/>
</dbReference>
<protein>
    <recommendedName>
        <fullName evidence="8">Major facilitator superfamily (MFS) profile domain-containing protein</fullName>
    </recommendedName>
</protein>
<evidence type="ECO:0000256" key="1">
    <source>
        <dbReference type="ARBA" id="ARBA00004127"/>
    </source>
</evidence>
<dbReference type="PANTHER" id="PTHR23502">
    <property type="entry name" value="MAJOR FACILITATOR SUPERFAMILY"/>
    <property type="match status" value="1"/>
</dbReference>
<dbReference type="FunFam" id="1.20.1250.20:FF:000319">
    <property type="entry name" value="MFS transporter, putative"/>
    <property type="match status" value="1"/>
</dbReference>
<comment type="subcellular location">
    <subcellularLocation>
        <location evidence="1">Endomembrane system</location>
        <topology evidence="1">Multi-pass membrane protein</topology>
    </subcellularLocation>
</comment>
<dbReference type="Proteomes" id="UP000308549">
    <property type="component" value="Unassembled WGS sequence"/>
</dbReference>
<keyword evidence="4 7" id="KW-1133">Transmembrane helix</keyword>
<feature type="transmembrane region" description="Helical" evidence="7">
    <location>
        <begin position="218"/>
        <end position="239"/>
    </location>
</feature>
<dbReference type="PROSITE" id="PS50850">
    <property type="entry name" value="MFS"/>
    <property type="match status" value="1"/>
</dbReference>
<keyword evidence="10" id="KW-1185">Reference proteome</keyword>
<proteinExistence type="inferred from homology"/>
<evidence type="ECO:0000313" key="9">
    <source>
        <dbReference type="EMBL" id="TKA22766.1"/>
    </source>
</evidence>
<evidence type="ECO:0000256" key="3">
    <source>
        <dbReference type="ARBA" id="ARBA00022692"/>
    </source>
</evidence>
<dbReference type="InterPro" id="IPR011701">
    <property type="entry name" value="MFS"/>
</dbReference>
<dbReference type="InterPro" id="IPR020846">
    <property type="entry name" value="MFS_dom"/>
</dbReference>
<dbReference type="GO" id="GO:0012505">
    <property type="term" value="C:endomembrane system"/>
    <property type="evidence" value="ECO:0007669"/>
    <property type="project" value="UniProtKB-SubCell"/>
</dbReference>
<evidence type="ECO:0000259" key="8">
    <source>
        <dbReference type="PROSITE" id="PS50850"/>
    </source>
</evidence>
<gene>
    <name evidence="9" type="ORF">B0A50_07868</name>
</gene>
<feature type="transmembrane region" description="Helical" evidence="7">
    <location>
        <begin position="324"/>
        <end position="346"/>
    </location>
</feature>
<comment type="similarity">
    <text evidence="2">Belongs to the battenin family.</text>
</comment>
<dbReference type="GO" id="GO:0022857">
    <property type="term" value="F:transmembrane transporter activity"/>
    <property type="evidence" value="ECO:0007669"/>
    <property type="project" value="InterPro"/>
</dbReference>
<name>A0A4U0TM13_9PEZI</name>
<evidence type="ECO:0000313" key="10">
    <source>
        <dbReference type="Proteomes" id="UP000308549"/>
    </source>
</evidence>
<evidence type="ECO:0000256" key="6">
    <source>
        <dbReference type="SAM" id="MobiDB-lite"/>
    </source>
</evidence>
<feature type="transmembrane region" description="Helical" evidence="7">
    <location>
        <begin position="412"/>
        <end position="431"/>
    </location>
</feature>
<feature type="domain" description="Major facilitator superfamily (MFS) profile" evidence="8">
    <location>
        <begin position="66"/>
        <end position="529"/>
    </location>
</feature>
<feature type="transmembrane region" description="Helical" evidence="7">
    <location>
        <begin position="366"/>
        <end position="391"/>
    </location>
</feature>